<accession>A0ACC1MCH6</accession>
<sequence length="293" mass="30956">MYVKLIPSILFLLELVSLATAAPSAAEKRSFKIERVRNEKFTGLNGPRELARAYRKHGMTLPPALVNAIAAQKQPTRLTKRRNIWQPSAGQVPKGFEVEDAVTDSNSKASAAGDVGDPDAGIDNMEAGDGASAINAVGKGGKGNGTGTGKVVNEPEPNDIEYLSEIKIGGQTVNLVFDTGSSDLWVFNTQLSAAQTNGHAIFDPARSKTFKSMKGAQFAVRYGDGSRVSGNVGTDVVDVGGALVPNQAIELATSVSDSFVQKSDVSGLMGLGFQSLNTVQPNKQKTFFENVLP</sequence>
<dbReference type="EMBL" id="JANJQO010003512">
    <property type="protein sequence ID" value="KAJ2958997.1"/>
    <property type="molecule type" value="Genomic_DNA"/>
</dbReference>
<comment type="caution">
    <text evidence="1">The sequence shown here is derived from an EMBL/GenBank/DDBJ whole genome shotgun (WGS) entry which is preliminary data.</text>
</comment>
<name>A0ACC1MCH6_9HYPO</name>
<protein>
    <submittedName>
        <fullName evidence="1">Uncharacterized protein</fullName>
    </submittedName>
</protein>
<evidence type="ECO:0000313" key="2">
    <source>
        <dbReference type="Proteomes" id="UP001143910"/>
    </source>
</evidence>
<dbReference type="Proteomes" id="UP001143910">
    <property type="component" value="Unassembled WGS sequence"/>
</dbReference>
<evidence type="ECO:0000313" key="1">
    <source>
        <dbReference type="EMBL" id="KAJ2958997.1"/>
    </source>
</evidence>
<organism evidence="1 2">
    <name type="scientific">Zarea fungicola</name>
    <dbReference type="NCBI Taxonomy" id="93591"/>
    <lineage>
        <taxon>Eukaryota</taxon>
        <taxon>Fungi</taxon>
        <taxon>Dikarya</taxon>
        <taxon>Ascomycota</taxon>
        <taxon>Pezizomycotina</taxon>
        <taxon>Sordariomycetes</taxon>
        <taxon>Hypocreomycetidae</taxon>
        <taxon>Hypocreales</taxon>
        <taxon>Cordycipitaceae</taxon>
        <taxon>Zarea</taxon>
    </lineage>
</organism>
<proteinExistence type="predicted"/>
<gene>
    <name evidence="1" type="ORF">NQ176_g11146</name>
</gene>
<reference evidence="1" key="1">
    <citation type="submission" date="2022-08" db="EMBL/GenBank/DDBJ databases">
        <title>Genome Sequence of Lecanicillium fungicola.</title>
        <authorList>
            <person name="Buettner E."/>
        </authorList>
    </citation>
    <scope>NUCLEOTIDE SEQUENCE</scope>
    <source>
        <strain evidence="1">Babe33</strain>
    </source>
</reference>
<keyword evidence="2" id="KW-1185">Reference proteome</keyword>